<name>A0ABU4RI33_9FLAO</name>
<dbReference type="EMBL" id="JAWXVI010000011">
    <property type="protein sequence ID" value="MDX6191613.1"/>
    <property type="molecule type" value="Genomic_DNA"/>
</dbReference>
<keyword evidence="2" id="KW-1185">Reference proteome</keyword>
<organism evidence="1 2">
    <name type="scientific">Flavobacterium cupriresistens</name>
    <dbReference type="NCBI Taxonomy" id="2893885"/>
    <lineage>
        <taxon>Bacteria</taxon>
        <taxon>Pseudomonadati</taxon>
        <taxon>Bacteroidota</taxon>
        <taxon>Flavobacteriia</taxon>
        <taxon>Flavobacteriales</taxon>
        <taxon>Flavobacteriaceae</taxon>
        <taxon>Flavobacterium</taxon>
    </lineage>
</organism>
<gene>
    <name evidence="1" type="ORF">SGQ83_19825</name>
</gene>
<comment type="caution">
    <text evidence="1">The sequence shown here is derived from an EMBL/GenBank/DDBJ whole genome shotgun (WGS) entry which is preliminary data.</text>
</comment>
<sequence>MVNDISNDISNDNSYNIDETKTNDYLGTFTSKSIEKGFEIIIYRTQPNLNKGMIAFTLHKTIKK</sequence>
<protein>
    <submittedName>
        <fullName evidence="1">Uncharacterized protein</fullName>
    </submittedName>
</protein>
<evidence type="ECO:0000313" key="1">
    <source>
        <dbReference type="EMBL" id="MDX6191613.1"/>
    </source>
</evidence>
<proteinExistence type="predicted"/>
<dbReference type="Proteomes" id="UP001273350">
    <property type="component" value="Unassembled WGS sequence"/>
</dbReference>
<accession>A0ABU4RI33</accession>
<reference evidence="1 2" key="1">
    <citation type="submission" date="2023-11" db="EMBL/GenBank/DDBJ databases">
        <title>Unpublished Manusciprt.</title>
        <authorList>
            <person name="Saticioglu I.B."/>
            <person name="Ay H."/>
            <person name="Ajmi N."/>
            <person name="Altun S."/>
            <person name="Duman M."/>
        </authorList>
    </citation>
    <scope>NUCLEOTIDE SEQUENCE [LARGE SCALE GENOMIC DNA]</scope>
    <source>
        <strain evidence="1 2">Fl-318</strain>
    </source>
</reference>
<evidence type="ECO:0000313" key="2">
    <source>
        <dbReference type="Proteomes" id="UP001273350"/>
    </source>
</evidence>
<dbReference type="RefSeq" id="WP_230002147.1">
    <property type="nucleotide sequence ID" value="NZ_CP087134.1"/>
</dbReference>